<keyword evidence="1" id="KW-1133">Transmembrane helix</keyword>
<sequence>MAVDAVPDDLTLHGVYYCISLGGIGFYFCLIPLCLCDESGSVGVSHFRNLEYQVISPLWSLPSATFSVLSAAIVVSVSVITAPVVSTAAIVVRIGWGIILALWLRSRMFLPFVLVGYLSHTTCTDRQ</sequence>
<dbReference type="EMBL" id="UZAE01002106">
    <property type="protein sequence ID" value="VDN99400.1"/>
    <property type="molecule type" value="Genomic_DNA"/>
</dbReference>
<reference evidence="4" key="1">
    <citation type="submission" date="2017-02" db="UniProtKB">
        <authorList>
            <consortium name="WormBaseParasite"/>
        </authorList>
    </citation>
    <scope>IDENTIFICATION</scope>
</reference>
<dbReference type="WBParaSite" id="HNAJ_0000354301-mRNA-1">
    <property type="protein sequence ID" value="HNAJ_0000354301-mRNA-1"/>
    <property type="gene ID" value="HNAJ_0000354301"/>
</dbReference>
<evidence type="ECO:0000313" key="4">
    <source>
        <dbReference type="WBParaSite" id="HNAJ_0000354301-mRNA-1"/>
    </source>
</evidence>
<gene>
    <name evidence="2" type="ORF">HNAJ_LOCUS3541</name>
</gene>
<evidence type="ECO:0000313" key="2">
    <source>
        <dbReference type="EMBL" id="VDN99400.1"/>
    </source>
</evidence>
<evidence type="ECO:0000256" key="1">
    <source>
        <dbReference type="SAM" id="Phobius"/>
    </source>
</evidence>
<feature type="transmembrane region" description="Helical" evidence="1">
    <location>
        <begin position="57"/>
        <end position="78"/>
    </location>
</feature>
<reference evidence="2 3" key="2">
    <citation type="submission" date="2018-11" db="EMBL/GenBank/DDBJ databases">
        <authorList>
            <consortium name="Pathogen Informatics"/>
        </authorList>
    </citation>
    <scope>NUCLEOTIDE SEQUENCE [LARGE SCALE GENOMIC DNA]</scope>
</reference>
<feature type="transmembrane region" description="Helical" evidence="1">
    <location>
        <begin position="84"/>
        <end position="104"/>
    </location>
</feature>
<protein>
    <submittedName>
        <fullName evidence="4">AA_permease domain-containing protein</fullName>
    </submittedName>
</protein>
<keyword evidence="3" id="KW-1185">Reference proteome</keyword>
<evidence type="ECO:0000313" key="3">
    <source>
        <dbReference type="Proteomes" id="UP000278807"/>
    </source>
</evidence>
<name>A0A0R3T904_RODNA</name>
<organism evidence="4">
    <name type="scientific">Rodentolepis nana</name>
    <name type="common">Dwarf tapeworm</name>
    <name type="synonym">Hymenolepis nana</name>
    <dbReference type="NCBI Taxonomy" id="102285"/>
    <lineage>
        <taxon>Eukaryota</taxon>
        <taxon>Metazoa</taxon>
        <taxon>Spiralia</taxon>
        <taxon>Lophotrochozoa</taxon>
        <taxon>Platyhelminthes</taxon>
        <taxon>Cestoda</taxon>
        <taxon>Eucestoda</taxon>
        <taxon>Cyclophyllidea</taxon>
        <taxon>Hymenolepididae</taxon>
        <taxon>Rodentolepis</taxon>
    </lineage>
</organism>
<feature type="transmembrane region" description="Helical" evidence="1">
    <location>
        <begin position="14"/>
        <end position="36"/>
    </location>
</feature>
<keyword evidence="1" id="KW-0812">Transmembrane</keyword>
<keyword evidence="1" id="KW-0472">Membrane</keyword>
<dbReference type="Proteomes" id="UP000278807">
    <property type="component" value="Unassembled WGS sequence"/>
</dbReference>
<dbReference type="AlphaFoldDB" id="A0A0R3T904"/>
<proteinExistence type="predicted"/>
<accession>A0A0R3T904</accession>